<dbReference type="EMBL" id="CM026426">
    <property type="protein sequence ID" value="KAG0575072.1"/>
    <property type="molecule type" value="Genomic_DNA"/>
</dbReference>
<name>A0A8T0HVF6_CERPU</name>
<dbReference type="AlphaFoldDB" id="A0A8T0HVF6"/>
<dbReference type="Proteomes" id="UP000822688">
    <property type="component" value="Chromosome V"/>
</dbReference>
<evidence type="ECO:0000313" key="2">
    <source>
        <dbReference type="EMBL" id="KAG0575072.1"/>
    </source>
</evidence>
<feature type="coiled-coil region" evidence="1">
    <location>
        <begin position="108"/>
        <end position="135"/>
    </location>
</feature>
<reference evidence="2" key="1">
    <citation type="submission" date="2020-06" db="EMBL/GenBank/DDBJ databases">
        <title>WGS assembly of Ceratodon purpureus strain R40.</title>
        <authorList>
            <person name="Carey S.B."/>
            <person name="Jenkins J."/>
            <person name="Shu S."/>
            <person name="Lovell J.T."/>
            <person name="Sreedasyam A."/>
            <person name="Maumus F."/>
            <person name="Tiley G.P."/>
            <person name="Fernandez-Pozo N."/>
            <person name="Barry K."/>
            <person name="Chen C."/>
            <person name="Wang M."/>
            <person name="Lipzen A."/>
            <person name="Daum C."/>
            <person name="Saski C.A."/>
            <person name="Payton A.C."/>
            <person name="Mcbreen J.C."/>
            <person name="Conrad R.E."/>
            <person name="Kollar L.M."/>
            <person name="Olsson S."/>
            <person name="Huttunen S."/>
            <person name="Landis J.B."/>
            <person name="Wickett N.J."/>
            <person name="Johnson M.G."/>
            <person name="Rensing S.A."/>
            <person name="Grimwood J."/>
            <person name="Schmutz J."/>
            <person name="Mcdaniel S.F."/>
        </authorList>
    </citation>
    <scope>NUCLEOTIDE SEQUENCE</scope>
    <source>
        <strain evidence="2">R40</strain>
    </source>
</reference>
<proteinExistence type="predicted"/>
<protein>
    <submittedName>
        <fullName evidence="2">Uncharacterized protein</fullName>
    </submittedName>
</protein>
<accession>A0A8T0HVF6</accession>
<evidence type="ECO:0000256" key="1">
    <source>
        <dbReference type="SAM" id="Coils"/>
    </source>
</evidence>
<sequence>MSPPRSPAAMAPHTKHGTKRDVKVNLEVGCSSRQNVLNPRNVDAVITDFSLSKISPGLCAIRPGIIPLVESEQRKLQERRHLAYAAVSNAKTRLRQEKERAQLFGRKLAEARGAYERAVEEYERSRRVLAAALRDRDNISGVDEKRTASNVFENCETLVNSWYQNVQAARNPLYEWEFKSERHSALLARLRAGLRDAEGEYRLTCETLDAELAHLRVLTDLLEQVKK</sequence>
<comment type="caution">
    <text evidence="2">The sequence shown here is derived from an EMBL/GenBank/DDBJ whole genome shotgun (WGS) entry which is preliminary data.</text>
</comment>
<gene>
    <name evidence="2" type="ORF">KC19_VG315600</name>
</gene>
<keyword evidence="1" id="KW-0175">Coiled coil</keyword>
<organism evidence="2 3">
    <name type="scientific">Ceratodon purpureus</name>
    <name type="common">Fire moss</name>
    <name type="synonym">Dicranum purpureum</name>
    <dbReference type="NCBI Taxonomy" id="3225"/>
    <lineage>
        <taxon>Eukaryota</taxon>
        <taxon>Viridiplantae</taxon>
        <taxon>Streptophyta</taxon>
        <taxon>Embryophyta</taxon>
        <taxon>Bryophyta</taxon>
        <taxon>Bryophytina</taxon>
        <taxon>Bryopsida</taxon>
        <taxon>Dicranidae</taxon>
        <taxon>Pseudoditrichales</taxon>
        <taxon>Ditrichaceae</taxon>
        <taxon>Ceratodon</taxon>
    </lineage>
</organism>
<evidence type="ECO:0000313" key="3">
    <source>
        <dbReference type="Proteomes" id="UP000822688"/>
    </source>
</evidence>
<keyword evidence="3" id="KW-1185">Reference proteome</keyword>